<dbReference type="EMBL" id="JAIZAY010000002">
    <property type="protein sequence ID" value="KAJ8046922.1"/>
    <property type="molecule type" value="Genomic_DNA"/>
</dbReference>
<gene>
    <name evidence="7" type="ORF">HOLleu_05765</name>
</gene>
<protein>
    <submittedName>
        <fullName evidence="7">G2 and S phase-expressed protein 1</fullName>
    </submittedName>
</protein>
<comment type="caution">
    <text evidence="7">The sequence shown here is derived from an EMBL/GenBank/DDBJ whole genome shotgun (WGS) entry which is preliminary data.</text>
</comment>
<organism evidence="7 8">
    <name type="scientific">Holothuria leucospilota</name>
    <name type="common">Black long sea cucumber</name>
    <name type="synonym">Mertensiothuria leucospilota</name>
    <dbReference type="NCBI Taxonomy" id="206669"/>
    <lineage>
        <taxon>Eukaryota</taxon>
        <taxon>Metazoa</taxon>
        <taxon>Echinodermata</taxon>
        <taxon>Eleutherozoa</taxon>
        <taxon>Echinozoa</taxon>
        <taxon>Holothuroidea</taxon>
        <taxon>Aspidochirotacea</taxon>
        <taxon>Aspidochirotida</taxon>
        <taxon>Holothuriidae</taxon>
        <taxon>Holothuria</taxon>
    </lineage>
</organism>
<feature type="region of interest" description="Disordered" evidence="5">
    <location>
        <begin position="158"/>
        <end position="242"/>
    </location>
</feature>
<dbReference type="Proteomes" id="UP001152320">
    <property type="component" value="Chromosome 2"/>
</dbReference>
<feature type="compositionally biased region" description="Polar residues" evidence="5">
    <location>
        <begin position="269"/>
        <end position="285"/>
    </location>
</feature>
<dbReference type="InterPro" id="IPR026657">
    <property type="entry name" value="DDA3/GTSE-1"/>
</dbReference>
<dbReference type="OrthoDB" id="10072587at2759"/>
<dbReference type="GO" id="GO:0015630">
    <property type="term" value="C:microtubule cytoskeleton"/>
    <property type="evidence" value="ECO:0007669"/>
    <property type="project" value="TreeGrafter"/>
</dbReference>
<feature type="compositionally biased region" description="Polar residues" evidence="5">
    <location>
        <begin position="211"/>
        <end position="221"/>
    </location>
</feature>
<dbReference type="Pfam" id="PF15259">
    <property type="entry name" value="GTSE1_N"/>
    <property type="match status" value="1"/>
</dbReference>
<evidence type="ECO:0000256" key="4">
    <source>
        <dbReference type="ARBA" id="ARBA00023212"/>
    </source>
</evidence>
<feature type="region of interest" description="Disordered" evidence="5">
    <location>
        <begin position="30"/>
        <end position="65"/>
    </location>
</feature>
<name>A0A9Q1CK10_HOLLE</name>
<evidence type="ECO:0000313" key="7">
    <source>
        <dbReference type="EMBL" id="KAJ8046922.1"/>
    </source>
</evidence>
<feature type="compositionally biased region" description="Acidic residues" evidence="5">
    <location>
        <begin position="54"/>
        <end position="64"/>
    </location>
</feature>
<dbReference type="PANTHER" id="PTHR21584">
    <property type="entry name" value="DIFFERENTIAL DISPLAY AND ACTIVATED BY P53 DDA3 /G2 S PHASE EXPRESSED 1"/>
    <property type="match status" value="1"/>
</dbReference>
<dbReference type="InterPro" id="IPR032768">
    <property type="entry name" value="GTSE1_N"/>
</dbReference>
<keyword evidence="4" id="KW-0206">Cytoskeleton</keyword>
<feature type="region of interest" description="Disordered" evidence="5">
    <location>
        <begin position="267"/>
        <end position="519"/>
    </location>
</feature>
<keyword evidence="8" id="KW-1185">Reference proteome</keyword>
<keyword evidence="3" id="KW-0597">Phosphoprotein</keyword>
<feature type="compositionally biased region" description="Polar residues" evidence="5">
    <location>
        <begin position="367"/>
        <end position="387"/>
    </location>
</feature>
<evidence type="ECO:0000256" key="3">
    <source>
        <dbReference type="ARBA" id="ARBA00022553"/>
    </source>
</evidence>
<evidence type="ECO:0000259" key="6">
    <source>
        <dbReference type="Pfam" id="PF15259"/>
    </source>
</evidence>
<feature type="compositionally biased region" description="Polar residues" evidence="5">
    <location>
        <begin position="506"/>
        <end position="516"/>
    </location>
</feature>
<feature type="compositionally biased region" description="Low complexity" evidence="5">
    <location>
        <begin position="286"/>
        <end position="299"/>
    </location>
</feature>
<feature type="compositionally biased region" description="Basic and acidic residues" evidence="5">
    <location>
        <begin position="34"/>
        <end position="53"/>
    </location>
</feature>
<dbReference type="PANTHER" id="PTHR21584:SF9">
    <property type="entry name" value="G2 AND S PHASE-EXPRESSED PROTEIN 1 N-TERMINAL DOMAIN-CONTAINING PROTEIN"/>
    <property type="match status" value="1"/>
</dbReference>
<feature type="domain" description="G2 and S phase-expressed protein 1 N-terminal" evidence="6">
    <location>
        <begin position="59"/>
        <end position="127"/>
    </location>
</feature>
<evidence type="ECO:0000256" key="5">
    <source>
        <dbReference type="SAM" id="MobiDB-lite"/>
    </source>
</evidence>
<evidence type="ECO:0000313" key="8">
    <source>
        <dbReference type="Proteomes" id="UP001152320"/>
    </source>
</evidence>
<evidence type="ECO:0000256" key="2">
    <source>
        <dbReference type="ARBA" id="ARBA00022490"/>
    </source>
</evidence>
<feature type="compositionally biased region" description="Low complexity" evidence="5">
    <location>
        <begin position="447"/>
        <end position="472"/>
    </location>
</feature>
<feature type="compositionally biased region" description="Polar residues" evidence="5">
    <location>
        <begin position="232"/>
        <end position="242"/>
    </location>
</feature>
<evidence type="ECO:0000256" key="1">
    <source>
        <dbReference type="ARBA" id="ARBA00004245"/>
    </source>
</evidence>
<comment type="subcellular location">
    <subcellularLocation>
        <location evidence="1">Cytoplasm</location>
        <location evidence="1">Cytoskeleton</location>
    </subcellularLocation>
</comment>
<proteinExistence type="predicted"/>
<keyword evidence="2" id="KW-0963">Cytoplasm</keyword>
<sequence length="633" mass="68329">MDVALPADTSLTAGEQGFIDAETFDFNLSVSPENNKEANKTQEEEVFTESHEKEDEDDDDDDEVYLGPVSFKEKCVATRVELVEQKDSAKMAADILTAEQYVELFKEANAIALELGKDQPSKGKEECNPQVSAIKAELDDQALNLSVDLEVDVSDTAKSGDTHLRKSNQGSESDGLSVIERYRRLTKKNVRSPRRDTYVIGNKVTKPLSAGNASSKLPTRQSKLRSGLSGPTKPSTQATGRKSQLQELAKLPPMKQTVNKTVPAVPASTRLSSSGSQDGNQDVFNSSSSSSGSNCSVSSLPCLKRPASSQGRKMSRLKQPQATKDIGKPKKNSLDTLTLKPDANGGGDQPRKVPTSKPSLLKPSGIKTRSSGLTRLKPSNTTQNKVTPTKRKSQPMKATLTFEKASKSKDTSVPPENGLRSSLRKPSTPGTPCGQDKPLLPRKRILSSASSCRTVSRSSSSELDSSVPSSGSFTPMGKSRRKSCLPTPSSSKRTSARRRSGLPTPSRRSQTDTQGSPVPVKRYTALSPVMTDYKHLPSSKPIEASPALKNPAILGVLETNILDLNSPTMHSTSPDLKPMKISKMDIEEEGLASSPAVGMLINLNDLPTKSVPSSITKQLFHQPEEVKENLIDF</sequence>
<dbReference type="GO" id="GO:0008017">
    <property type="term" value="F:microtubule binding"/>
    <property type="evidence" value="ECO:0007669"/>
    <property type="project" value="TreeGrafter"/>
</dbReference>
<reference evidence="7" key="1">
    <citation type="submission" date="2021-10" db="EMBL/GenBank/DDBJ databases">
        <title>Tropical sea cucumber genome reveals ecological adaptation and Cuvierian tubules defense mechanism.</title>
        <authorList>
            <person name="Chen T."/>
        </authorList>
    </citation>
    <scope>NUCLEOTIDE SEQUENCE</scope>
    <source>
        <strain evidence="7">Nanhai2018</strain>
        <tissue evidence="7">Muscle</tissue>
    </source>
</reference>
<dbReference type="AlphaFoldDB" id="A0A9Q1CK10"/>
<feature type="compositionally biased region" description="Polar residues" evidence="5">
    <location>
        <begin position="307"/>
        <end position="322"/>
    </location>
</feature>
<accession>A0A9Q1CK10</accession>